<evidence type="ECO:0000256" key="7">
    <source>
        <dbReference type="SAM" id="Phobius"/>
    </source>
</evidence>
<dbReference type="EMBL" id="GL945482">
    <property type="protein sequence ID" value="EGN97445.1"/>
    <property type="molecule type" value="Genomic_DNA"/>
</dbReference>
<keyword evidence="7" id="KW-0472">Membrane</keyword>
<dbReference type="GO" id="GO:0009277">
    <property type="term" value="C:fungal-type cell wall"/>
    <property type="evidence" value="ECO:0007669"/>
    <property type="project" value="InterPro"/>
</dbReference>
<keyword evidence="7" id="KW-0812">Transmembrane</keyword>
<dbReference type="AlphaFoldDB" id="F8Q2N4"/>
<dbReference type="CDD" id="cd23507">
    <property type="entry name" value="hydrophobin_I"/>
    <property type="match status" value="1"/>
</dbReference>
<dbReference type="InterPro" id="IPR001338">
    <property type="entry name" value="Class_I_Hydrophobin"/>
</dbReference>
<accession>F8Q2N4</accession>
<evidence type="ECO:0000256" key="5">
    <source>
        <dbReference type="ARBA" id="ARBA00023157"/>
    </source>
</evidence>
<reference evidence="9" key="1">
    <citation type="journal article" date="2011" name="Science">
        <title>The plant cell wall-decomposing machinery underlies the functional diversity of forest fungi.</title>
        <authorList>
            <person name="Eastwood D.C."/>
            <person name="Floudas D."/>
            <person name="Binder M."/>
            <person name="Majcherczyk A."/>
            <person name="Schneider P."/>
            <person name="Aerts A."/>
            <person name="Asiegbu F.O."/>
            <person name="Baker S.E."/>
            <person name="Barry K."/>
            <person name="Bendiksby M."/>
            <person name="Blumentritt M."/>
            <person name="Coutinho P.M."/>
            <person name="Cullen D."/>
            <person name="de Vries R.P."/>
            <person name="Gathman A."/>
            <person name="Goodell B."/>
            <person name="Henrissat B."/>
            <person name="Ihrmark K."/>
            <person name="Kauserud H."/>
            <person name="Kohler A."/>
            <person name="LaButti K."/>
            <person name="Lapidus A."/>
            <person name="Lavin J.L."/>
            <person name="Lee Y.-H."/>
            <person name="Lindquist E."/>
            <person name="Lilly W."/>
            <person name="Lucas S."/>
            <person name="Morin E."/>
            <person name="Murat C."/>
            <person name="Oguiza J.A."/>
            <person name="Park J."/>
            <person name="Pisabarro A.G."/>
            <person name="Riley R."/>
            <person name="Rosling A."/>
            <person name="Salamov A."/>
            <person name="Schmidt O."/>
            <person name="Schmutz J."/>
            <person name="Skrede I."/>
            <person name="Stenlid J."/>
            <person name="Wiebenga A."/>
            <person name="Xie X."/>
            <person name="Kuees U."/>
            <person name="Hibbett D.S."/>
            <person name="Hoffmeister D."/>
            <person name="Hoegberg N."/>
            <person name="Martin F."/>
            <person name="Grigoriev I.V."/>
            <person name="Watkinson S.C."/>
        </authorList>
    </citation>
    <scope>NUCLEOTIDE SEQUENCE [LARGE SCALE GENOMIC DNA]</scope>
    <source>
        <strain evidence="9">strain S7.3</strain>
    </source>
</reference>
<protein>
    <recommendedName>
        <fullName evidence="6">Hydrophobin</fullName>
    </recommendedName>
</protein>
<keyword evidence="6" id="KW-0732">Signal</keyword>
<evidence type="ECO:0000256" key="6">
    <source>
        <dbReference type="RuleBase" id="RU365009"/>
    </source>
</evidence>
<dbReference type="InParanoid" id="F8Q2N4"/>
<name>F8Q2N4_SERL3</name>
<organism evidence="9">
    <name type="scientific">Serpula lacrymans var. lacrymans (strain S7.3)</name>
    <name type="common">Dry rot fungus</name>
    <dbReference type="NCBI Taxonomy" id="936435"/>
    <lineage>
        <taxon>Eukaryota</taxon>
        <taxon>Fungi</taxon>
        <taxon>Dikarya</taxon>
        <taxon>Basidiomycota</taxon>
        <taxon>Agaricomycotina</taxon>
        <taxon>Agaricomycetes</taxon>
        <taxon>Agaricomycetidae</taxon>
        <taxon>Boletales</taxon>
        <taxon>Coniophorineae</taxon>
        <taxon>Serpulaceae</taxon>
        <taxon>Serpula</taxon>
    </lineage>
</organism>
<dbReference type="SMART" id="SM00075">
    <property type="entry name" value="HYDRO"/>
    <property type="match status" value="1"/>
</dbReference>
<keyword evidence="7" id="KW-1133">Transmembrane helix</keyword>
<dbReference type="HOGENOM" id="CLU_204795_0_0_1"/>
<comment type="subcellular location">
    <subcellularLocation>
        <location evidence="1 6">Secreted</location>
        <location evidence="1 6">Cell wall</location>
    </subcellularLocation>
</comment>
<evidence type="ECO:0000256" key="2">
    <source>
        <dbReference type="ARBA" id="ARBA00010446"/>
    </source>
</evidence>
<evidence type="ECO:0000313" key="9">
    <source>
        <dbReference type="Proteomes" id="UP000008063"/>
    </source>
</evidence>
<proteinExistence type="inferred from homology"/>
<keyword evidence="5 6" id="KW-1015">Disulfide bond</keyword>
<dbReference type="GO" id="GO:0005199">
    <property type="term" value="F:structural constituent of cell wall"/>
    <property type="evidence" value="ECO:0007669"/>
    <property type="project" value="InterPro"/>
</dbReference>
<dbReference type="Proteomes" id="UP000008063">
    <property type="component" value="Unassembled WGS sequence"/>
</dbReference>
<gene>
    <name evidence="8" type="ORF">SERLA73DRAFT_38819</name>
</gene>
<comment type="similarity">
    <text evidence="2 6">Belongs to the fungal hydrophobin family.</text>
</comment>
<feature type="transmembrane region" description="Helical" evidence="7">
    <location>
        <begin position="23"/>
        <end position="48"/>
    </location>
</feature>
<keyword evidence="9" id="KW-1185">Reference proteome</keyword>
<feature type="non-terminal residue" evidence="8">
    <location>
        <position position="1"/>
    </location>
</feature>
<evidence type="ECO:0000256" key="4">
    <source>
        <dbReference type="ARBA" id="ARBA00022525"/>
    </source>
</evidence>
<keyword evidence="4 6" id="KW-0964">Secreted</keyword>
<feature type="non-terminal residue" evidence="8">
    <location>
        <position position="50"/>
    </location>
</feature>
<keyword evidence="3 6" id="KW-0134">Cell wall</keyword>
<evidence type="ECO:0000256" key="1">
    <source>
        <dbReference type="ARBA" id="ARBA00004191"/>
    </source>
</evidence>
<dbReference type="Pfam" id="PF01185">
    <property type="entry name" value="Hydrophobin"/>
    <property type="match status" value="1"/>
</dbReference>
<evidence type="ECO:0000313" key="8">
    <source>
        <dbReference type="EMBL" id="EGN97445.1"/>
    </source>
</evidence>
<sequence length="50" mass="4849">QCNAGDVQCCNSVQSSAGAVTSFLVLLGIVLGDVAGLIGLACSPISLIGL</sequence>
<evidence type="ECO:0000256" key="3">
    <source>
        <dbReference type="ARBA" id="ARBA00022512"/>
    </source>
</evidence>